<dbReference type="Pfam" id="PF12728">
    <property type="entry name" value="HTH_17"/>
    <property type="match status" value="1"/>
</dbReference>
<evidence type="ECO:0000313" key="3">
    <source>
        <dbReference type="Proteomes" id="UP000659388"/>
    </source>
</evidence>
<keyword evidence="3" id="KW-1185">Reference proteome</keyword>
<reference evidence="2" key="1">
    <citation type="submission" date="2021-01" db="EMBL/GenBank/DDBJ databases">
        <title>Fulvivirga kasyanovii gen. nov., sp nov., a novel member of the phylum Bacteroidetes isolated from seawater in a mussel farm.</title>
        <authorList>
            <person name="Zhao L.-H."/>
            <person name="Wang Z.-J."/>
        </authorList>
    </citation>
    <scope>NUCLEOTIDE SEQUENCE</scope>
    <source>
        <strain evidence="2">2943</strain>
    </source>
</reference>
<accession>A0A937FCV7</accession>
<dbReference type="InterPro" id="IPR041657">
    <property type="entry name" value="HTH_17"/>
</dbReference>
<dbReference type="AlphaFoldDB" id="A0A937FCV7"/>
<sequence>MEVIIIENESYKQLLAQLHQVITRATRDAIIETLSATDPTHDWITAGEAMKILNCKKNKLVELRDLKEITSSQHGRKYSYSKRSIQAFLERNIV</sequence>
<dbReference type="EMBL" id="JAESIY010000018">
    <property type="protein sequence ID" value="MBL3658874.1"/>
    <property type="molecule type" value="Genomic_DNA"/>
</dbReference>
<evidence type="ECO:0000313" key="2">
    <source>
        <dbReference type="EMBL" id="MBL3658874.1"/>
    </source>
</evidence>
<evidence type="ECO:0000259" key="1">
    <source>
        <dbReference type="Pfam" id="PF12728"/>
    </source>
</evidence>
<dbReference type="RefSeq" id="WP_202246666.1">
    <property type="nucleotide sequence ID" value="NZ_JAESIY010000018.1"/>
</dbReference>
<protein>
    <submittedName>
        <fullName evidence="2">Helix-turn-helix domain-containing protein</fullName>
    </submittedName>
</protein>
<gene>
    <name evidence="2" type="ORF">JL102_22185</name>
</gene>
<comment type="caution">
    <text evidence="2">The sequence shown here is derived from an EMBL/GenBank/DDBJ whole genome shotgun (WGS) entry which is preliminary data.</text>
</comment>
<dbReference type="Proteomes" id="UP000659388">
    <property type="component" value="Unassembled WGS sequence"/>
</dbReference>
<organism evidence="2 3">
    <name type="scientific">Fulvivirga sediminis</name>
    <dbReference type="NCBI Taxonomy" id="2803949"/>
    <lineage>
        <taxon>Bacteria</taxon>
        <taxon>Pseudomonadati</taxon>
        <taxon>Bacteroidota</taxon>
        <taxon>Cytophagia</taxon>
        <taxon>Cytophagales</taxon>
        <taxon>Fulvivirgaceae</taxon>
        <taxon>Fulvivirga</taxon>
    </lineage>
</organism>
<proteinExistence type="predicted"/>
<feature type="domain" description="Helix-turn-helix" evidence="1">
    <location>
        <begin position="43"/>
        <end position="92"/>
    </location>
</feature>
<name>A0A937FCV7_9BACT</name>